<gene>
    <name evidence="2" type="ORF">PRVXT_000900</name>
</gene>
<dbReference type="CDD" id="cd04301">
    <property type="entry name" value="NAT_SF"/>
    <property type="match status" value="1"/>
</dbReference>
<evidence type="ECO:0000313" key="2">
    <source>
        <dbReference type="EMBL" id="XBX75746.1"/>
    </source>
</evidence>
<name>A0AAU7VNU4_9FIRM</name>
<reference evidence="2" key="2">
    <citation type="submission" date="2024-06" db="EMBL/GenBank/DDBJ databases">
        <authorList>
            <person name="Petrova K.O."/>
            <person name="Toshchakov S.V."/>
            <person name="Boltjanskaja Y.V."/>
            <person name="Kevbrin V."/>
        </authorList>
    </citation>
    <scope>NUCLEOTIDE SEQUENCE</scope>
    <source>
        <strain evidence="2">Z-910T</strain>
    </source>
</reference>
<dbReference type="GO" id="GO:0016747">
    <property type="term" value="F:acyltransferase activity, transferring groups other than amino-acyl groups"/>
    <property type="evidence" value="ECO:0007669"/>
    <property type="project" value="InterPro"/>
</dbReference>
<accession>A0AAU7VNU4</accession>
<sequence length="177" mass="20488">MYKGEIIRLREYRQDDLHQALAYVNEPETKKNLNPGIPYPYTLEDEKNWLEMNSATKDIYSFAIETIEDDKYIGGCGVNSIDWKNSVATIGIFIGKEHRGKGYGTDAFRVLVDFAFNQVNINKLSIRVISFNKRAIACYKKCGFMVEGTLRQEVYRDGKYYDNIAMGLLKEEYHNNL</sequence>
<protein>
    <submittedName>
        <fullName evidence="2">GNAT family protein</fullName>
        <ecNumber evidence="2">2.-.-.-</ecNumber>
    </submittedName>
</protein>
<feature type="domain" description="N-acetyltransferase" evidence="1">
    <location>
        <begin position="7"/>
        <end position="171"/>
    </location>
</feature>
<dbReference type="InterPro" id="IPR016181">
    <property type="entry name" value="Acyl_CoA_acyltransferase"/>
</dbReference>
<dbReference type="RefSeq" id="WP_350344484.1">
    <property type="nucleotide sequence ID" value="NZ_CP158367.1"/>
</dbReference>
<dbReference type="SUPFAM" id="SSF55729">
    <property type="entry name" value="Acyl-CoA N-acyltransferases (Nat)"/>
    <property type="match status" value="1"/>
</dbReference>
<dbReference type="InterPro" id="IPR000182">
    <property type="entry name" value="GNAT_dom"/>
</dbReference>
<dbReference type="Pfam" id="PF13302">
    <property type="entry name" value="Acetyltransf_3"/>
    <property type="match status" value="1"/>
</dbReference>
<dbReference type="PANTHER" id="PTHR43415:SF3">
    <property type="entry name" value="GNAT-FAMILY ACETYLTRANSFERASE"/>
    <property type="match status" value="1"/>
</dbReference>
<dbReference type="Gene3D" id="3.40.630.30">
    <property type="match status" value="1"/>
</dbReference>
<evidence type="ECO:0000259" key="1">
    <source>
        <dbReference type="PROSITE" id="PS51186"/>
    </source>
</evidence>
<dbReference type="EMBL" id="CP158367">
    <property type="protein sequence ID" value="XBX75746.1"/>
    <property type="molecule type" value="Genomic_DNA"/>
</dbReference>
<reference evidence="2" key="1">
    <citation type="journal article" date="2013" name="Extremophiles">
        <title>Proteinivorax tanatarense gen. nov., sp. nov., an anaerobic, haloalkaliphilic, proteolytic bacterium isolated from a decaying algal bloom, and proposal of Proteinivoraceae fam. nov.</title>
        <authorList>
            <person name="Kevbrin V."/>
            <person name="Boltyanskaya Y."/>
            <person name="Zhilina T."/>
            <person name="Kolganova T."/>
            <person name="Lavrentjeva E."/>
            <person name="Kuznetsov B."/>
        </authorList>
    </citation>
    <scope>NUCLEOTIDE SEQUENCE</scope>
    <source>
        <strain evidence="2">Z-910T</strain>
    </source>
</reference>
<dbReference type="EC" id="2.-.-.-" evidence="2"/>
<dbReference type="AlphaFoldDB" id="A0AAU7VNU4"/>
<organism evidence="2">
    <name type="scientific">Proteinivorax tanatarense</name>
    <dbReference type="NCBI Taxonomy" id="1260629"/>
    <lineage>
        <taxon>Bacteria</taxon>
        <taxon>Bacillati</taxon>
        <taxon>Bacillota</taxon>
        <taxon>Clostridia</taxon>
        <taxon>Eubacteriales</taxon>
        <taxon>Proteinivoracaceae</taxon>
        <taxon>Proteinivorax</taxon>
    </lineage>
</organism>
<dbReference type="PROSITE" id="PS51186">
    <property type="entry name" value="GNAT"/>
    <property type="match status" value="1"/>
</dbReference>
<dbReference type="PANTHER" id="PTHR43415">
    <property type="entry name" value="SPERMIDINE N(1)-ACETYLTRANSFERASE"/>
    <property type="match status" value="1"/>
</dbReference>
<keyword evidence="2" id="KW-0808">Transferase</keyword>
<proteinExistence type="predicted"/>